<protein>
    <submittedName>
        <fullName evidence="1">DUF1349 domain-containing protein</fullName>
    </submittedName>
</protein>
<comment type="caution">
    <text evidence="1">The sequence shown here is derived from an EMBL/GenBank/DDBJ whole genome shotgun (WGS) entry which is preliminary data.</text>
</comment>
<dbReference type="OrthoDB" id="9814707at2"/>
<dbReference type="PANTHER" id="PTHR35332">
    <property type="entry name" value="REGULATION OF ENOLASE PROTEIN 1"/>
    <property type="match status" value="1"/>
</dbReference>
<name>A0A433XBS9_9BACL</name>
<dbReference type="InterPro" id="IPR013320">
    <property type="entry name" value="ConA-like_dom_sf"/>
</dbReference>
<dbReference type="Proteomes" id="UP000272464">
    <property type="component" value="Unassembled WGS sequence"/>
</dbReference>
<dbReference type="PANTHER" id="PTHR35332:SF2">
    <property type="entry name" value="REGULATION OF ENOLASE PROTEIN 1"/>
    <property type="match status" value="1"/>
</dbReference>
<dbReference type="PIRSF" id="PIRSF022704">
    <property type="entry name" value="UCP022704"/>
    <property type="match status" value="1"/>
</dbReference>
<evidence type="ECO:0000313" key="2">
    <source>
        <dbReference type="Proteomes" id="UP000272464"/>
    </source>
</evidence>
<sequence>MRRGECVRLIQSINFKQERSLPEDYYWVNEPKQLEWNESRGLIMTTEPDTDFWQRTHYGFQRDNGHCLFTKVQGDFAFTAEVSFEPLTQYDQCGVMLRADQDHWIKASIEYENEAFSRLGSVVTNRGYSDWATTDISNEIKSMSYRISRRGQDVLIEYKAPGSEWKQMRVAHLHEAAEMIEVGIYACSPRDRSFTCSVIQMSTGPNQWEQEK</sequence>
<keyword evidence="2" id="KW-1185">Reference proteome</keyword>
<dbReference type="AlphaFoldDB" id="A0A433XBS9"/>
<evidence type="ECO:0000313" key="1">
    <source>
        <dbReference type="EMBL" id="RUT31597.1"/>
    </source>
</evidence>
<accession>A0A433XBS9</accession>
<gene>
    <name evidence="1" type="ORF">EJP77_09370</name>
</gene>
<reference evidence="1 2" key="1">
    <citation type="submission" date="2018-12" db="EMBL/GenBank/DDBJ databases">
        <authorList>
            <person name="Sun L."/>
            <person name="Chen Z."/>
        </authorList>
    </citation>
    <scope>NUCLEOTIDE SEQUENCE [LARGE SCALE GENOMIC DNA]</scope>
    <source>
        <strain evidence="1 2">3-5-3</strain>
    </source>
</reference>
<proteinExistence type="predicted"/>
<dbReference type="SUPFAM" id="SSF49899">
    <property type="entry name" value="Concanavalin A-like lectins/glucanases"/>
    <property type="match status" value="1"/>
</dbReference>
<dbReference type="EMBL" id="RZNX01000003">
    <property type="protein sequence ID" value="RUT31597.1"/>
    <property type="molecule type" value="Genomic_DNA"/>
</dbReference>
<dbReference type="InterPro" id="IPR015987">
    <property type="entry name" value="UCP022704"/>
</dbReference>
<dbReference type="Pfam" id="PF07081">
    <property type="entry name" value="DUF1349"/>
    <property type="match status" value="1"/>
</dbReference>
<dbReference type="InterPro" id="IPR009784">
    <property type="entry name" value="DUF1349"/>
</dbReference>
<organism evidence="1 2">
    <name type="scientific">Paenibacillus zeisoli</name>
    <dbReference type="NCBI Taxonomy" id="2496267"/>
    <lineage>
        <taxon>Bacteria</taxon>
        <taxon>Bacillati</taxon>
        <taxon>Bacillota</taxon>
        <taxon>Bacilli</taxon>
        <taxon>Bacillales</taxon>
        <taxon>Paenibacillaceae</taxon>
        <taxon>Paenibacillus</taxon>
    </lineage>
</organism>
<dbReference type="Gene3D" id="2.60.120.200">
    <property type="match status" value="1"/>
</dbReference>